<organism evidence="1 2">
    <name type="scientific">Robbsia betulipollinis</name>
    <dbReference type="NCBI Taxonomy" id="2981849"/>
    <lineage>
        <taxon>Bacteria</taxon>
        <taxon>Pseudomonadati</taxon>
        <taxon>Pseudomonadota</taxon>
        <taxon>Betaproteobacteria</taxon>
        <taxon>Burkholderiales</taxon>
        <taxon>Burkholderiaceae</taxon>
        <taxon>Robbsia</taxon>
    </lineage>
</organism>
<gene>
    <name evidence="1" type="ORF">OVY01_05990</name>
</gene>
<accession>A0ABT3ZJU9</accession>
<keyword evidence="2" id="KW-1185">Reference proteome</keyword>
<dbReference type="EMBL" id="JAPMXC010000001">
    <property type="protein sequence ID" value="MCY0386791.1"/>
    <property type="molecule type" value="Genomic_DNA"/>
</dbReference>
<dbReference type="Proteomes" id="UP001082899">
    <property type="component" value="Unassembled WGS sequence"/>
</dbReference>
<name>A0ABT3ZJU9_9BURK</name>
<reference evidence="1" key="1">
    <citation type="submission" date="2022-11" db="EMBL/GenBank/DDBJ databases">
        <title>Robbsia betulipollinis sp. nov., isolated from pollen of birch (Betula pendula).</title>
        <authorList>
            <person name="Shi H."/>
            <person name="Ambika Manirajan B."/>
            <person name="Ratering S."/>
            <person name="Geissler-Plaum R."/>
            <person name="Schnell S."/>
        </authorList>
    </citation>
    <scope>NUCLEOTIDE SEQUENCE</scope>
    <source>
        <strain evidence="1">Bb-Pol-6</strain>
    </source>
</reference>
<dbReference type="RefSeq" id="WP_267846409.1">
    <property type="nucleotide sequence ID" value="NZ_JAPMXC010000001.1"/>
</dbReference>
<evidence type="ECO:0000313" key="1">
    <source>
        <dbReference type="EMBL" id="MCY0386791.1"/>
    </source>
</evidence>
<evidence type="ECO:0000313" key="2">
    <source>
        <dbReference type="Proteomes" id="UP001082899"/>
    </source>
</evidence>
<proteinExistence type="predicted"/>
<comment type="caution">
    <text evidence="1">The sequence shown here is derived from an EMBL/GenBank/DDBJ whole genome shotgun (WGS) entry which is preliminary data.</text>
</comment>
<protein>
    <submittedName>
        <fullName evidence="1">Uncharacterized protein</fullName>
    </submittedName>
</protein>
<sequence>MSSPGTIRLKFVRAEADDPIFSRDYQVGLRHFYDQVRAEGLRMSAVSFTMDRMGGNTGFMGEFVIHLGQPIGPQLADNAAVWMQAREGRLIRIRVGGNEFEADTEEVLRRLLTDTQALRSHGLRDDEGD</sequence>